<feature type="region of interest" description="Disordered" evidence="1">
    <location>
        <begin position="230"/>
        <end position="547"/>
    </location>
</feature>
<dbReference type="PANTHER" id="PTHR22100">
    <property type="entry name" value="WINGS APART-LIKE PROTEIN HOMOLOG"/>
    <property type="match status" value="1"/>
</dbReference>
<dbReference type="OrthoDB" id="78088at2759"/>
<dbReference type="KEGG" id="dfa:DFA_10540"/>
<dbReference type="RefSeq" id="XP_004354440.1">
    <property type="nucleotide sequence ID" value="XM_004354388.1"/>
</dbReference>
<evidence type="ECO:0000313" key="3">
    <source>
        <dbReference type="Proteomes" id="UP000007797"/>
    </source>
</evidence>
<reference evidence="3" key="1">
    <citation type="journal article" date="2011" name="Genome Res.">
        <title>Phylogeny-wide analysis of social amoeba genomes highlights ancient origins for complex intercellular communication.</title>
        <authorList>
            <person name="Heidel A.J."/>
            <person name="Lawal H.M."/>
            <person name="Felder M."/>
            <person name="Schilde C."/>
            <person name="Helps N.R."/>
            <person name="Tunggal B."/>
            <person name="Rivero F."/>
            <person name="John U."/>
            <person name="Schleicher M."/>
            <person name="Eichinger L."/>
            <person name="Platzer M."/>
            <person name="Noegel A.A."/>
            <person name="Schaap P."/>
            <person name="Gloeckner G."/>
        </authorList>
    </citation>
    <scope>NUCLEOTIDE SEQUENCE [LARGE SCALE GENOMIC DNA]</scope>
    <source>
        <strain evidence="3">SH3</strain>
    </source>
</reference>
<evidence type="ECO:0000313" key="2">
    <source>
        <dbReference type="EMBL" id="EGG15698.1"/>
    </source>
</evidence>
<proteinExistence type="predicted"/>
<evidence type="ECO:0008006" key="4">
    <source>
        <dbReference type="Google" id="ProtNLM"/>
    </source>
</evidence>
<dbReference type="PANTHER" id="PTHR22100:SF13">
    <property type="entry name" value="WINGS APART-LIKE PROTEIN HOMOLOG"/>
    <property type="match status" value="1"/>
</dbReference>
<dbReference type="SUPFAM" id="SSF48371">
    <property type="entry name" value="ARM repeat"/>
    <property type="match status" value="1"/>
</dbReference>
<name>F4QAH9_CACFS</name>
<dbReference type="InterPro" id="IPR039874">
    <property type="entry name" value="WAPL"/>
</dbReference>
<dbReference type="InterPro" id="IPR016024">
    <property type="entry name" value="ARM-type_fold"/>
</dbReference>
<dbReference type="InterPro" id="IPR011989">
    <property type="entry name" value="ARM-like"/>
</dbReference>
<dbReference type="Gene3D" id="1.25.10.10">
    <property type="entry name" value="Leucine-rich Repeat Variant"/>
    <property type="match status" value="1"/>
</dbReference>
<evidence type="ECO:0000256" key="1">
    <source>
        <dbReference type="SAM" id="MobiDB-lite"/>
    </source>
</evidence>
<keyword evidence="3" id="KW-1185">Reference proteome</keyword>
<feature type="compositionally biased region" description="Polar residues" evidence="1">
    <location>
        <begin position="385"/>
        <end position="430"/>
    </location>
</feature>
<protein>
    <recommendedName>
        <fullName evidence="4">WAPL domain-containing protein</fullName>
    </recommendedName>
</protein>
<feature type="compositionally biased region" description="Low complexity" evidence="1">
    <location>
        <begin position="757"/>
        <end position="777"/>
    </location>
</feature>
<feature type="region of interest" description="Disordered" evidence="1">
    <location>
        <begin position="621"/>
        <end position="648"/>
    </location>
</feature>
<accession>F4QAH9</accession>
<feature type="region of interest" description="Disordered" evidence="1">
    <location>
        <begin position="720"/>
        <end position="777"/>
    </location>
</feature>
<feature type="compositionally biased region" description="Acidic residues" evidence="1">
    <location>
        <begin position="346"/>
        <end position="363"/>
    </location>
</feature>
<feature type="compositionally biased region" description="Low complexity" evidence="1">
    <location>
        <begin position="259"/>
        <end position="274"/>
    </location>
</feature>
<feature type="compositionally biased region" description="Low complexity" evidence="1">
    <location>
        <begin position="720"/>
        <end position="734"/>
    </location>
</feature>
<feature type="compositionally biased region" description="Low complexity" evidence="1">
    <location>
        <begin position="526"/>
        <end position="543"/>
    </location>
</feature>
<sequence length="1308" mass="144591">MANTAKMVDDLYILDKVWTSHLTEQINRSDFFKIILVIAPSSSPGQAEIGIRGVDIICLCLASINLDLSNDFMVQRVMSGIAHQRPSKPKYNNMWCPLQVFDHIRDQHADSTQLIIMTTRSKSMFIRKYKVTNCCQTYSKNIDTNHHLIIFSKENAIADTLSSTTGTVVMRRSRSEPNLGQSFNINVVAAAAAAAKPPKPPTKKELLHKKKQVEEEDIDDIVVVIPAISTDIKPKPPPKVSSSSSTTNVGDTILETKPIKPSSSTSPSPSSDINKSNDTKPKAPPTKKQSGQLTTTVSTSTISSSTTSSTSTVKHVVSTTSPKKKKNNNNTKKVKLEVTSDNGSDCSDDDEVFTDTEEEEEVEPVQVQLATKPKAPPKKKLSLDSAISQIKQEVDQQLQQVTSSSSAGNTTNRSKLTRSASTIGTSTNGTVKKEKEEAVTSSVETKPKKPAPKRKSKESNLDGNNSDALDEKETTKKTTLKKSKSTKLTSSSMVVGEQDTSSKESGSRKKSGSIGKKDSVYLNGATVSTQSSSSSSSTVSSQSGIVKESSKILEECNKIIKSLHPSYNGPTTVMNTLVQLATLLSKESGQMSLILRSHNLMLPLNDNLQRLANICLSTSENNNNNNNNNHIPSTPPTSASSSNTPTSSLSPAASILLNSFSPSTSSFGGLKRSVGTLEGEDLLKQFLAATTSSTSNNLFADDSILNDSIMMDRFDNLTTTTTTTTTTSTTSTSSPSNTLPIDNDFEDKPTTTKKRSSSSSSSSTTTQSPLKLKKSTSSLNHHGLESIGNECTFTIPEKKGIILSICFIYYLLSNQNSNIDQFNREVIEFIVNQATTIPDNYQTEYFSSPSKLPKSPKTSTSRKPTMITLSINNLFQQIVPDTGRISSTASSLSLNVLCNLVIQSSQMNNTTIKSKYREYKVIDNLINLLSKYTLYLNPLIESTTISPKLIGNIEKVTKILDECVIQDKLNRDIIVNDRNLTILITLLSFIQNIIFKNKERLSGIDIKLGGTESIISILNILLNVTHSNREASSIIGSIQTPYQYQSNVFKPIATTVLNNNNSLVDPTDQLEQHLKQTKMTPRKVKYLESVEKCSQFGIQTLINLLHIEVPEKYDIGQLSISLLVNLVESDPENRTRFRSTRGAIDAILRQYLYRTSDRILTRFTSKTQEKVASSYLVILIGFLIKENLENRQIVVNQLNGKQTVFTDMVKLLKDFIGFQGPQRILSKDIYRICDNLICSVFLLPIPNNKEKEKEKEKEEEYKQLIKKEKQDYIQFKSEFESKYHYRSGDTKDDESDNEQDESDDDDEK</sequence>
<feature type="region of interest" description="Disordered" evidence="1">
    <location>
        <begin position="1284"/>
        <end position="1308"/>
    </location>
</feature>
<dbReference type="Proteomes" id="UP000007797">
    <property type="component" value="Unassembled WGS sequence"/>
</dbReference>
<organism evidence="2 3">
    <name type="scientific">Cavenderia fasciculata</name>
    <name type="common">Slime mold</name>
    <name type="synonym">Dictyostelium fasciculatum</name>
    <dbReference type="NCBI Taxonomy" id="261658"/>
    <lineage>
        <taxon>Eukaryota</taxon>
        <taxon>Amoebozoa</taxon>
        <taxon>Evosea</taxon>
        <taxon>Eumycetozoa</taxon>
        <taxon>Dictyostelia</taxon>
        <taxon>Acytosteliales</taxon>
        <taxon>Cavenderiaceae</taxon>
        <taxon>Cavenderia</taxon>
    </lineage>
</organism>
<gene>
    <name evidence="2" type="ORF">DFA_10540</name>
</gene>
<dbReference type="EMBL" id="GL883026">
    <property type="protein sequence ID" value="EGG15698.1"/>
    <property type="molecule type" value="Genomic_DNA"/>
</dbReference>
<feature type="compositionally biased region" description="Low complexity" evidence="1">
    <location>
        <begin position="294"/>
        <end position="321"/>
    </location>
</feature>
<feature type="compositionally biased region" description="Acidic residues" evidence="1">
    <location>
        <begin position="1291"/>
        <end position="1308"/>
    </location>
</feature>
<dbReference type="GeneID" id="14867002"/>